<protein>
    <submittedName>
        <fullName evidence="2">Uncharacterized protein</fullName>
    </submittedName>
</protein>
<feature type="compositionally biased region" description="Basic and acidic residues" evidence="1">
    <location>
        <begin position="147"/>
        <end position="161"/>
    </location>
</feature>
<sequence length="170" mass="19079">MPPLGAVQPPAQSPERAESPPATVEPRSPPCSMRPEPVFPAPPESEIPEPPKRGYDMPLCPATEEVWLQAWLWPQIKSKEVLGYKAVCHCAGRSPGRETSKKRKKQETVPKRYWPKPGEQPVLQRAIREETCNRMNTGAYARTLQLQEERSPVERLSEPCSRRSVAMASA</sequence>
<feature type="region of interest" description="Disordered" evidence="1">
    <location>
        <begin position="144"/>
        <end position="170"/>
    </location>
</feature>
<comment type="caution">
    <text evidence="2">The sequence shown here is derived from an EMBL/GenBank/DDBJ whole genome shotgun (WGS) entry which is preliminary data.</text>
</comment>
<organism evidence="2 3">
    <name type="scientific">Pleurodeles waltl</name>
    <name type="common">Iberian ribbed newt</name>
    <dbReference type="NCBI Taxonomy" id="8319"/>
    <lineage>
        <taxon>Eukaryota</taxon>
        <taxon>Metazoa</taxon>
        <taxon>Chordata</taxon>
        <taxon>Craniata</taxon>
        <taxon>Vertebrata</taxon>
        <taxon>Euteleostomi</taxon>
        <taxon>Amphibia</taxon>
        <taxon>Batrachia</taxon>
        <taxon>Caudata</taxon>
        <taxon>Salamandroidea</taxon>
        <taxon>Salamandridae</taxon>
        <taxon>Pleurodelinae</taxon>
        <taxon>Pleurodeles</taxon>
    </lineage>
</organism>
<dbReference type="Proteomes" id="UP001066276">
    <property type="component" value="Chromosome 8"/>
</dbReference>
<name>A0AAV7NHG9_PLEWA</name>
<keyword evidence="3" id="KW-1185">Reference proteome</keyword>
<proteinExistence type="predicted"/>
<accession>A0AAV7NHG9</accession>
<dbReference type="EMBL" id="JANPWB010000012">
    <property type="protein sequence ID" value="KAJ1114941.1"/>
    <property type="molecule type" value="Genomic_DNA"/>
</dbReference>
<reference evidence="2" key="1">
    <citation type="journal article" date="2022" name="bioRxiv">
        <title>Sequencing and chromosome-scale assembly of the giantPleurodeles waltlgenome.</title>
        <authorList>
            <person name="Brown T."/>
            <person name="Elewa A."/>
            <person name="Iarovenko S."/>
            <person name="Subramanian E."/>
            <person name="Araus A.J."/>
            <person name="Petzold A."/>
            <person name="Susuki M."/>
            <person name="Suzuki K.-i.T."/>
            <person name="Hayashi T."/>
            <person name="Toyoda A."/>
            <person name="Oliveira C."/>
            <person name="Osipova E."/>
            <person name="Leigh N.D."/>
            <person name="Simon A."/>
            <person name="Yun M.H."/>
        </authorList>
    </citation>
    <scope>NUCLEOTIDE SEQUENCE</scope>
    <source>
        <strain evidence="2">20211129_DDA</strain>
        <tissue evidence="2">Liver</tissue>
    </source>
</reference>
<feature type="region of interest" description="Disordered" evidence="1">
    <location>
        <begin position="92"/>
        <end position="119"/>
    </location>
</feature>
<dbReference type="AlphaFoldDB" id="A0AAV7NHG9"/>
<evidence type="ECO:0000256" key="1">
    <source>
        <dbReference type="SAM" id="MobiDB-lite"/>
    </source>
</evidence>
<feature type="region of interest" description="Disordered" evidence="1">
    <location>
        <begin position="1"/>
        <end position="56"/>
    </location>
</feature>
<evidence type="ECO:0000313" key="3">
    <source>
        <dbReference type="Proteomes" id="UP001066276"/>
    </source>
</evidence>
<evidence type="ECO:0000313" key="2">
    <source>
        <dbReference type="EMBL" id="KAJ1114941.1"/>
    </source>
</evidence>
<gene>
    <name evidence="2" type="ORF">NDU88_003171</name>
</gene>